<dbReference type="Proteomes" id="UP000823631">
    <property type="component" value="Unassembled WGS sequence"/>
</dbReference>
<feature type="compositionally biased region" description="Polar residues" evidence="3">
    <location>
        <begin position="7"/>
        <end position="18"/>
    </location>
</feature>
<gene>
    <name evidence="5" type="ORF">IAB19_01100</name>
</gene>
<dbReference type="AlphaFoldDB" id="A0A9D9D872"/>
<proteinExistence type="inferred from homology"/>
<organism evidence="5 6">
    <name type="scientific">Candidatus Avisuccinivibrio stercorigallinarum</name>
    <dbReference type="NCBI Taxonomy" id="2840704"/>
    <lineage>
        <taxon>Bacteria</taxon>
        <taxon>Pseudomonadati</taxon>
        <taxon>Pseudomonadota</taxon>
        <taxon>Gammaproteobacteria</taxon>
        <taxon>Aeromonadales</taxon>
        <taxon>Succinivibrionaceae</taxon>
        <taxon>Succinivibrionaceae incertae sedis</taxon>
        <taxon>Candidatus Avisuccinivibrio</taxon>
    </lineage>
</organism>
<evidence type="ECO:0000256" key="1">
    <source>
        <dbReference type="ARBA" id="ARBA00010333"/>
    </source>
</evidence>
<evidence type="ECO:0000256" key="3">
    <source>
        <dbReference type="SAM" id="MobiDB-lite"/>
    </source>
</evidence>
<dbReference type="InterPro" id="IPR001638">
    <property type="entry name" value="Solute-binding_3/MltF_N"/>
</dbReference>
<comment type="similarity">
    <text evidence="1">Belongs to the bacterial solute-binding protein 3 family.</text>
</comment>
<protein>
    <submittedName>
        <fullName evidence="5">Amino acid ABC transporter substrate-binding protein</fullName>
    </submittedName>
</protein>
<name>A0A9D9D872_9GAMM</name>
<evidence type="ECO:0000259" key="4">
    <source>
        <dbReference type="SMART" id="SM00062"/>
    </source>
</evidence>
<feature type="region of interest" description="Disordered" evidence="3">
    <location>
        <begin position="1"/>
        <end position="21"/>
    </location>
</feature>
<reference evidence="5" key="1">
    <citation type="submission" date="2020-10" db="EMBL/GenBank/DDBJ databases">
        <authorList>
            <person name="Gilroy R."/>
        </authorList>
    </citation>
    <scope>NUCLEOTIDE SEQUENCE</scope>
    <source>
        <strain evidence="5">17213</strain>
    </source>
</reference>
<accession>A0A9D9D872</accession>
<dbReference type="Pfam" id="PF00497">
    <property type="entry name" value="SBP_bac_3"/>
    <property type="match status" value="1"/>
</dbReference>
<dbReference type="PANTHER" id="PTHR35936">
    <property type="entry name" value="MEMBRANE-BOUND LYTIC MUREIN TRANSGLYCOSYLASE F"/>
    <property type="match status" value="1"/>
</dbReference>
<keyword evidence="2" id="KW-0732">Signal</keyword>
<sequence>MEKTYYRSMQSDSTAQSKSRTEAVSGRTAGIFNKTAAAALLCSALAAPAWSADLKAQDLFASGRSEVIIGVEDLYYPFSFVKEDGSRTGFDFDFSNELCSRLEVKCVIKSYPFSDLIPALLNGEIDLIAASLGETQERIEMGLAFTQPYYHGKSLYLTNDMSMLTVDDNTVKGKILASQESTIQLELLHRYFADSAAEIRSYNTYDELLAAVCAGEVDVVYLDGLSAVELIKSSEARSLNMIIDNDTSMDAAVNYARLAVRSTDAAALEELNKTLKDLTSSPDYQRLSLRYFPFIIY</sequence>
<dbReference type="PANTHER" id="PTHR35936:SF19">
    <property type="entry name" value="AMINO-ACID-BINDING PROTEIN YXEM-RELATED"/>
    <property type="match status" value="1"/>
</dbReference>
<dbReference type="CDD" id="cd13530">
    <property type="entry name" value="PBP2_peptides_like"/>
    <property type="match status" value="1"/>
</dbReference>
<evidence type="ECO:0000256" key="2">
    <source>
        <dbReference type="ARBA" id="ARBA00022729"/>
    </source>
</evidence>
<dbReference type="SMART" id="SM00062">
    <property type="entry name" value="PBPb"/>
    <property type="match status" value="1"/>
</dbReference>
<evidence type="ECO:0000313" key="6">
    <source>
        <dbReference type="Proteomes" id="UP000823631"/>
    </source>
</evidence>
<reference evidence="5" key="2">
    <citation type="journal article" date="2021" name="PeerJ">
        <title>Extensive microbial diversity within the chicken gut microbiome revealed by metagenomics and culture.</title>
        <authorList>
            <person name="Gilroy R."/>
            <person name="Ravi A."/>
            <person name="Getino M."/>
            <person name="Pursley I."/>
            <person name="Horton D.L."/>
            <person name="Alikhan N.F."/>
            <person name="Baker D."/>
            <person name="Gharbi K."/>
            <person name="Hall N."/>
            <person name="Watson M."/>
            <person name="Adriaenssens E.M."/>
            <person name="Foster-Nyarko E."/>
            <person name="Jarju S."/>
            <person name="Secka A."/>
            <person name="Antonio M."/>
            <person name="Oren A."/>
            <person name="Chaudhuri R.R."/>
            <person name="La Ragione R."/>
            <person name="Hildebrand F."/>
            <person name="Pallen M.J."/>
        </authorList>
    </citation>
    <scope>NUCLEOTIDE SEQUENCE</scope>
    <source>
        <strain evidence="5">17213</strain>
    </source>
</reference>
<dbReference type="EMBL" id="JADINH010000017">
    <property type="protein sequence ID" value="MBO8414964.1"/>
    <property type="molecule type" value="Genomic_DNA"/>
</dbReference>
<feature type="domain" description="Solute-binding protein family 3/N-terminal" evidence="4">
    <location>
        <begin position="66"/>
        <end position="295"/>
    </location>
</feature>
<dbReference type="Gene3D" id="3.40.190.10">
    <property type="entry name" value="Periplasmic binding protein-like II"/>
    <property type="match status" value="2"/>
</dbReference>
<dbReference type="SUPFAM" id="SSF53850">
    <property type="entry name" value="Periplasmic binding protein-like II"/>
    <property type="match status" value="1"/>
</dbReference>
<evidence type="ECO:0000313" key="5">
    <source>
        <dbReference type="EMBL" id="MBO8414964.1"/>
    </source>
</evidence>
<comment type="caution">
    <text evidence="5">The sequence shown here is derived from an EMBL/GenBank/DDBJ whole genome shotgun (WGS) entry which is preliminary data.</text>
</comment>